<dbReference type="CDD" id="cd01949">
    <property type="entry name" value="GGDEF"/>
    <property type="match status" value="1"/>
</dbReference>
<evidence type="ECO:0000259" key="3">
    <source>
        <dbReference type="PROSITE" id="PS50887"/>
    </source>
</evidence>
<dbReference type="NCBIfam" id="TIGR00254">
    <property type="entry name" value="GGDEF"/>
    <property type="match status" value="1"/>
</dbReference>
<feature type="transmembrane region" description="Helical" evidence="1">
    <location>
        <begin position="278"/>
        <end position="296"/>
    </location>
</feature>
<gene>
    <name evidence="4" type="ordered locus">Ethha_0064</name>
</gene>
<dbReference type="InterPro" id="IPR043128">
    <property type="entry name" value="Rev_trsase/Diguanyl_cyclase"/>
</dbReference>
<name>E6U5I7_ETHHY</name>
<feature type="domain" description="EAL" evidence="2">
    <location>
        <begin position="762"/>
        <end position="1016"/>
    </location>
</feature>
<reference evidence="4 5" key="1">
    <citation type="submission" date="2010-12" db="EMBL/GenBank/DDBJ databases">
        <title>Complete sequence of Ethanoligenens harbinense YUAN-3.</title>
        <authorList>
            <person name="Lucas S."/>
            <person name="Copeland A."/>
            <person name="Lapidus A."/>
            <person name="Cheng J.-F."/>
            <person name="Bruce D."/>
            <person name="Goodwin L."/>
            <person name="Pitluck S."/>
            <person name="Chertkov O."/>
            <person name="Misra M."/>
            <person name="Detter J.C."/>
            <person name="Han C."/>
            <person name="Tapia R."/>
            <person name="Land M."/>
            <person name="Hauser L."/>
            <person name="Jeffries C."/>
            <person name="Kyrpides N."/>
            <person name="Ivanova N."/>
            <person name="Mikhailova N."/>
            <person name="Wang A."/>
            <person name="Mouttaki H."/>
            <person name="He Z."/>
            <person name="Zhou J."/>
            <person name="Hemme C.L."/>
            <person name="Woyke T."/>
        </authorList>
    </citation>
    <scope>NUCLEOTIDE SEQUENCE [LARGE SCALE GENOMIC DNA]</scope>
    <source>
        <strain evidence="5">DSM 18485 / JCM 12961 / CGMCC 1.5033 / YUAN-3</strain>
    </source>
</reference>
<dbReference type="EMBL" id="CP002400">
    <property type="protein sequence ID" value="ADU25654.1"/>
    <property type="molecule type" value="Genomic_DNA"/>
</dbReference>
<dbReference type="eggNOG" id="COG2203">
    <property type="taxonomic scope" value="Bacteria"/>
</dbReference>
<feature type="transmembrane region" description="Helical" evidence="1">
    <location>
        <begin position="143"/>
        <end position="165"/>
    </location>
</feature>
<accession>E6U5I7</accession>
<feature type="transmembrane region" description="Helical" evidence="1">
    <location>
        <begin position="38"/>
        <end position="58"/>
    </location>
</feature>
<dbReference type="SUPFAM" id="SSF55073">
    <property type="entry name" value="Nucleotide cyclase"/>
    <property type="match status" value="1"/>
</dbReference>
<feature type="transmembrane region" description="Helical" evidence="1">
    <location>
        <begin position="6"/>
        <end position="26"/>
    </location>
</feature>
<dbReference type="InterPro" id="IPR001633">
    <property type="entry name" value="EAL_dom"/>
</dbReference>
<sequence length="1033" mass="115194">MQGPILLGTVFLAAGGAALACALFTVQGNYKPKINREFLAEAGSLVIWNFGRALFGAGADVGVRSIGAHFSAVGYTLSFFFLLRCLLLLTGRQDLFHKSYIRVLLYLPFLVLLCGFVALPLFHPSGITWFYSRWGWIEISKPGLWDFFFCGYYGVFLAVSGRLLLRWVRSSSVMRRRAGWLMGSFIFAAVGGMTDILLPLLQVPCPRMAAVCWVLPVLVTGHSVRRFHLTQDLEDGGMILTDKARHVIYRLFACYLISGGLVNALLQKIFCIEKEIALAYLFSAVLVLIGMILLFLGGFRKTRIPQEFLLAVMAALLIPVILLCFYADGGITVWAFVFPLIVIGLLFNKRVLLVTAVVCASQAQLFLWGICPHAGATVNMTDYITRVILIVATSSVCLSANGIYLNRLRENAMHSAGQLLVSEISRSFLAANEETIEEKIRDMLRKTGAFIQCDQAYIALLNKADRQARFSCEWLAEGAAPARKQLDENIQKLCRVMQTPSNNGHPVIFLDLEDILPEAECLRYSPGGTGAHRLVCLPIQKKEETVGLLLFAGVNSAQLWKSFVFLSIISNIVADTANRLDGMRKIRMMAYHDQLTGLPNRVLFKKQLKQAIADARREETILGIVFIDLDSFKVINDTLGHEAGDRLLKAVAGIFLGQVWGGDIVCRFGGDEFVFLFEQVPHIDVLLRRLETILDALRRPVRVDDQEICIMGSAGVAVFPRDGDTAGTLIKNADMAMYHAKGMGKNRYALCSSEMKDEMARQGEMINLLYRAQEKEQLFLCYQPQVDLKTRRVVGVEALMRWDLPGQGIITPGAFIPLAEQTGLIQPIGEWALLTACRQAARWREMELPPLRMAVNISVQQLASPHFSQRVADILQKTGLPPRYLELEVTESVAYRDIADFPMRLNQLKKLGVSISIDDFGTGYSSFGRIKLLPVDRIKLDIQFVRGIEISAYDRAVADAVIEMAKGLKMKVIAEGMETTAQLEFLSRRMCDEVQGYYYFKPMPAAKIEKLLRENCPVRPAMPEPLNNGVGME</sequence>
<feature type="transmembrane region" description="Helical" evidence="1">
    <location>
        <begin position="177"/>
        <end position="201"/>
    </location>
</feature>
<dbReference type="InterPro" id="IPR029787">
    <property type="entry name" value="Nucleotide_cyclase"/>
</dbReference>
<evidence type="ECO:0000256" key="1">
    <source>
        <dbReference type="SAM" id="Phobius"/>
    </source>
</evidence>
<feature type="transmembrane region" description="Helical" evidence="1">
    <location>
        <begin position="70"/>
        <end position="91"/>
    </location>
</feature>
<keyword evidence="1" id="KW-0472">Membrane</keyword>
<dbReference type="Proteomes" id="UP000001551">
    <property type="component" value="Chromosome"/>
</dbReference>
<keyword evidence="1" id="KW-1133">Transmembrane helix</keyword>
<dbReference type="STRING" id="663278.Ethha_0064"/>
<dbReference type="PANTHER" id="PTHR44757:SF2">
    <property type="entry name" value="BIOFILM ARCHITECTURE MAINTENANCE PROTEIN MBAA"/>
    <property type="match status" value="1"/>
</dbReference>
<evidence type="ECO:0000259" key="2">
    <source>
        <dbReference type="PROSITE" id="PS50883"/>
    </source>
</evidence>
<dbReference type="RefSeq" id="WP_013484035.1">
    <property type="nucleotide sequence ID" value="NC_014828.1"/>
</dbReference>
<evidence type="ECO:0000313" key="4">
    <source>
        <dbReference type="EMBL" id="ADU25654.1"/>
    </source>
</evidence>
<dbReference type="SUPFAM" id="SSF141868">
    <property type="entry name" value="EAL domain-like"/>
    <property type="match status" value="1"/>
</dbReference>
<dbReference type="PROSITE" id="PS50883">
    <property type="entry name" value="EAL"/>
    <property type="match status" value="1"/>
</dbReference>
<organism evidence="4 5">
    <name type="scientific">Ethanoligenens harbinense (strain DSM 18485 / JCM 12961 / CGMCC 1.5033 / YUAN-3)</name>
    <dbReference type="NCBI Taxonomy" id="663278"/>
    <lineage>
        <taxon>Bacteria</taxon>
        <taxon>Bacillati</taxon>
        <taxon>Bacillota</taxon>
        <taxon>Clostridia</taxon>
        <taxon>Eubacteriales</taxon>
        <taxon>Oscillospiraceae</taxon>
        <taxon>Ethanoligenens</taxon>
    </lineage>
</organism>
<dbReference type="SMART" id="SM00052">
    <property type="entry name" value="EAL"/>
    <property type="match status" value="1"/>
</dbReference>
<dbReference type="AlphaFoldDB" id="E6U5I7"/>
<dbReference type="Gene3D" id="3.30.70.270">
    <property type="match status" value="1"/>
</dbReference>
<feature type="transmembrane region" description="Helical" evidence="1">
    <location>
        <begin position="103"/>
        <end position="123"/>
    </location>
</feature>
<dbReference type="InterPro" id="IPR000160">
    <property type="entry name" value="GGDEF_dom"/>
</dbReference>
<feature type="transmembrane region" description="Helical" evidence="1">
    <location>
        <begin position="331"/>
        <end position="347"/>
    </location>
</feature>
<dbReference type="HOGENOM" id="CLU_000445_70_49_9"/>
<proteinExistence type="predicted"/>
<dbReference type="PANTHER" id="PTHR44757">
    <property type="entry name" value="DIGUANYLATE CYCLASE DGCP"/>
    <property type="match status" value="1"/>
</dbReference>
<dbReference type="InterPro" id="IPR052155">
    <property type="entry name" value="Biofilm_reg_signaling"/>
</dbReference>
<dbReference type="CDD" id="cd01948">
    <property type="entry name" value="EAL"/>
    <property type="match status" value="1"/>
</dbReference>
<dbReference type="Gene3D" id="3.20.20.450">
    <property type="entry name" value="EAL domain"/>
    <property type="match status" value="1"/>
</dbReference>
<feature type="domain" description="GGDEF" evidence="3">
    <location>
        <begin position="620"/>
        <end position="753"/>
    </location>
</feature>
<dbReference type="Gene3D" id="3.30.450.40">
    <property type="match status" value="1"/>
</dbReference>
<dbReference type="PROSITE" id="PS50887">
    <property type="entry name" value="GGDEF"/>
    <property type="match status" value="1"/>
</dbReference>
<dbReference type="InterPro" id="IPR029016">
    <property type="entry name" value="GAF-like_dom_sf"/>
</dbReference>
<dbReference type="SUPFAM" id="SSF55781">
    <property type="entry name" value="GAF domain-like"/>
    <property type="match status" value="1"/>
</dbReference>
<feature type="transmembrane region" description="Helical" evidence="1">
    <location>
        <begin position="352"/>
        <end position="371"/>
    </location>
</feature>
<feature type="transmembrane region" description="Helical" evidence="1">
    <location>
        <begin position="383"/>
        <end position="405"/>
    </location>
</feature>
<dbReference type="eggNOG" id="COG5001">
    <property type="taxonomic scope" value="Bacteria"/>
</dbReference>
<feature type="transmembrane region" description="Helical" evidence="1">
    <location>
        <begin position="308"/>
        <end position="325"/>
    </location>
</feature>
<dbReference type="Pfam" id="PF00990">
    <property type="entry name" value="GGDEF"/>
    <property type="match status" value="1"/>
</dbReference>
<dbReference type="InterPro" id="IPR035919">
    <property type="entry name" value="EAL_sf"/>
</dbReference>
<dbReference type="KEGG" id="eha:Ethha_0064"/>
<keyword evidence="5" id="KW-1185">Reference proteome</keyword>
<feature type="transmembrane region" description="Helical" evidence="1">
    <location>
        <begin position="247"/>
        <end position="266"/>
    </location>
</feature>
<dbReference type="Pfam" id="PF00563">
    <property type="entry name" value="EAL"/>
    <property type="match status" value="1"/>
</dbReference>
<keyword evidence="1" id="KW-0812">Transmembrane</keyword>
<evidence type="ECO:0000313" key="5">
    <source>
        <dbReference type="Proteomes" id="UP000001551"/>
    </source>
</evidence>
<dbReference type="SMART" id="SM00267">
    <property type="entry name" value="GGDEF"/>
    <property type="match status" value="1"/>
</dbReference>
<protein>
    <submittedName>
        <fullName evidence="4">Diguanylate cyclase/phosphodiesterase</fullName>
    </submittedName>
</protein>